<feature type="transmembrane region" description="Helical" evidence="7">
    <location>
        <begin position="49"/>
        <end position="71"/>
    </location>
</feature>
<evidence type="ECO:0000256" key="3">
    <source>
        <dbReference type="ARBA" id="ARBA00022692"/>
    </source>
</evidence>
<accession>D4CTN0</accession>
<keyword evidence="6" id="KW-0813">Transport</keyword>
<dbReference type="eggNOG" id="COG1108">
    <property type="taxonomic scope" value="Bacteria"/>
</dbReference>
<keyword evidence="3 6" id="KW-0812">Transmembrane</keyword>
<sequence length="320" mass="34721">MMQFTYFLYCYYRVKKKSNVGEKMLETFRNFLINLAEQGSIPASFKYGFVINAMICALLIGPILGGIGTMVVTKKMAFFSEAVGHAAMTGIAIGVLLGEPFSAPYISLFTYCILFGLIINYTKNRTKMSSDTLIGVFLAISIALGGSLLIYVSAKVNSHALESILFGSILTVSDTDIYILVVSAIIIGFVLVPYLNRMLLASFNPNLAIVRGVNVKLIEYIFIIIVTVITIASVKIVGSILVEALLLIPAAAAKNLSKSIKGFVSYSVIFALISCLLGVYLPIHFDISIPSGGAIIIISSAIFIITVIIRMLFRNFAEGE</sequence>
<dbReference type="Pfam" id="PF00950">
    <property type="entry name" value="ABC-3"/>
    <property type="match status" value="1"/>
</dbReference>
<dbReference type="HOGENOM" id="CLU_028808_3_2_0"/>
<evidence type="ECO:0000256" key="4">
    <source>
        <dbReference type="ARBA" id="ARBA00022989"/>
    </source>
</evidence>
<evidence type="ECO:0000256" key="6">
    <source>
        <dbReference type="RuleBase" id="RU003943"/>
    </source>
</evidence>
<comment type="subcellular location">
    <subcellularLocation>
        <location evidence="6">Cell membrane</location>
        <topology evidence="6">Multi-pass membrane protein</topology>
    </subcellularLocation>
    <subcellularLocation>
        <location evidence="1">Membrane</location>
        <topology evidence="1">Multi-pass membrane protein</topology>
    </subcellularLocation>
</comment>
<dbReference type="Gene3D" id="1.10.3470.10">
    <property type="entry name" value="ABC transporter involved in vitamin B12 uptake, BtuC"/>
    <property type="match status" value="1"/>
</dbReference>
<comment type="similarity">
    <text evidence="2 6">Belongs to the ABC-3 integral membrane protein family.</text>
</comment>
<feature type="transmembrane region" description="Helical" evidence="7">
    <location>
        <begin position="263"/>
        <end position="283"/>
    </location>
</feature>
<dbReference type="PANTHER" id="PTHR30477">
    <property type="entry name" value="ABC-TRANSPORTER METAL-BINDING PROTEIN"/>
    <property type="match status" value="1"/>
</dbReference>
<dbReference type="GO" id="GO:0055085">
    <property type="term" value="P:transmembrane transport"/>
    <property type="evidence" value="ECO:0007669"/>
    <property type="project" value="InterPro"/>
</dbReference>
<dbReference type="GO" id="GO:0010043">
    <property type="term" value="P:response to zinc ion"/>
    <property type="evidence" value="ECO:0007669"/>
    <property type="project" value="TreeGrafter"/>
</dbReference>
<evidence type="ECO:0000313" key="8">
    <source>
        <dbReference type="EMBL" id="EFE87264.1"/>
    </source>
</evidence>
<dbReference type="SUPFAM" id="SSF81345">
    <property type="entry name" value="ABC transporter involved in vitamin B12 uptake, BtuC"/>
    <property type="match status" value="1"/>
</dbReference>
<dbReference type="AlphaFoldDB" id="D4CTN0"/>
<feature type="transmembrane region" description="Helical" evidence="7">
    <location>
        <begin position="177"/>
        <end position="196"/>
    </location>
</feature>
<keyword evidence="4 7" id="KW-1133">Transmembrane helix</keyword>
<dbReference type="GO" id="GO:0043190">
    <property type="term" value="C:ATP-binding cassette (ABC) transporter complex"/>
    <property type="evidence" value="ECO:0007669"/>
    <property type="project" value="InterPro"/>
</dbReference>
<comment type="caution">
    <text evidence="8">The sequence shown here is derived from an EMBL/GenBank/DDBJ whole genome shotgun (WGS) entry which is preliminary data.</text>
</comment>
<evidence type="ECO:0000256" key="2">
    <source>
        <dbReference type="ARBA" id="ARBA00008034"/>
    </source>
</evidence>
<protein>
    <submittedName>
        <fullName evidence="8">ABC 3 transport family protein</fullName>
    </submittedName>
</protein>
<name>D4CTN0_9FUSO</name>
<feature type="transmembrane region" description="Helical" evidence="7">
    <location>
        <begin position="217"/>
        <end position="234"/>
    </location>
</feature>
<gene>
    <name evidence="8" type="ORF">FUSPEROL_00751</name>
</gene>
<evidence type="ECO:0000256" key="7">
    <source>
        <dbReference type="SAM" id="Phobius"/>
    </source>
</evidence>
<dbReference type="Proteomes" id="UP000003748">
    <property type="component" value="Unassembled WGS sequence"/>
</dbReference>
<dbReference type="InterPro" id="IPR001626">
    <property type="entry name" value="ABC_TroCD"/>
</dbReference>
<feature type="transmembrane region" description="Helical" evidence="7">
    <location>
        <begin position="133"/>
        <end position="154"/>
    </location>
</feature>
<feature type="transmembrane region" description="Helical" evidence="7">
    <location>
        <begin position="103"/>
        <end position="121"/>
    </location>
</feature>
<dbReference type="PANTHER" id="PTHR30477:SF18">
    <property type="entry name" value="METAL TRANSPORT SYSTEM MEMBRANE PROTEIN CT_417-RELATED"/>
    <property type="match status" value="1"/>
</dbReference>
<keyword evidence="5 7" id="KW-0472">Membrane</keyword>
<evidence type="ECO:0000256" key="5">
    <source>
        <dbReference type="ARBA" id="ARBA00023136"/>
    </source>
</evidence>
<feature type="transmembrane region" description="Helical" evidence="7">
    <location>
        <begin position="78"/>
        <end position="97"/>
    </location>
</feature>
<dbReference type="STRING" id="546275.FUSPEROL_00751"/>
<feature type="transmembrane region" description="Helical" evidence="7">
    <location>
        <begin position="289"/>
        <end position="313"/>
    </location>
</feature>
<proteinExistence type="inferred from homology"/>
<dbReference type="EMBL" id="ACJY01000044">
    <property type="protein sequence ID" value="EFE87264.1"/>
    <property type="molecule type" value="Genomic_DNA"/>
</dbReference>
<evidence type="ECO:0000256" key="1">
    <source>
        <dbReference type="ARBA" id="ARBA00004141"/>
    </source>
</evidence>
<organism evidence="8">
    <name type="scientific">Fusobacterium periodonticum ATCC 33693</name>
    <dbReference type="NCBI Taxonomy" id="546275"/>
    <lineage>
        <taxon>Bacteria</taxon>
        <taxon>Fusobacteriati</taxon>
        <taxon>Fusobacteriota</taxon>
        <taxon>Fusobacteriia</taxon>
        <taxon>Fusobacteriales</taxon>
        <taxon>Fusobacteriaceae</taxon>
        <taxon>Fusobacterium</taxon>
    </lineage>
</organism>
<dbReference type="InterPro" id="IPR037294">
    <property type="entry name" value="ABC_BtuC-like"/>
</dbReference>
<reference evidence="8" key="1">
    <citation type="submission" date="2010-02" db="EMBL/GenBank/DDBJ databases">
        <authorList>
            <person name="Weinstock G."/>
            <person name="Sodergren E."/>
            <person name="Clifton S."/>
            <person name="Fulton L."/>
            <person name="Fulton B."/>
            <person name="Courtney L."/>
            <person name="Fronick C."/>
            <person name="Harrison M."/>
            <person name="Strong C."/>
            <person name="Farmer C."/>
            <person name="Delahaunty K."/>
            <person name="Markovic C."/>
            <person name="Hall O."/>
            <person name="Minx P."/>
            <person name="Tomlinson C."/>
            <person name="Mitreva M."/>
            <person name="Nelson J."/>
            <person name="Hou S."/>
            <person name="Wollam A."/>
            <person name="Pepin K.H."/>
            <person name="Johnson M."/>
            <person name="Bhonagiri V."/>
            <person name="Zhang X."/>
            <person name="Suruliraj S."/>
            <person name="Warren W."/>
            <person name="Chinwalla A."/>
            <person name="Mardis E.R."/>
            <person name="Wilson R.K."/>
        </authorList>
    </citation>
    <scope>NUCLEOTIDE SEQUENCE [LARGE SCALE GENOMIC DNA]</scope>
    <source>
        <strain evidence="8">ATCC 33693</strain>
    </source>
</reference>